<feature type="transmembrane region" description="Helical" evidence="1">
    <location>
        <begin position="105"/>
        <end position="125"/>
    </location>
</feature>
<gene>
    <name evidence="2" type="ORF">AB2L28_19330</name>
</gene>
<keyword evidence="1" id="KW-1133">Transmembrane helix</keyword>
<keyword evidence="3" id="KW-1185">Reference proteome</keyword>
<feature type="transmembrane region" description="Helical" evidence="1">
    <location>
        <begin position="157"/>
        <end position="172"/>
    </location>
</feature>
<keyword evidence="1" id="KW-0812">Transmembrane</keyword>
<accession>A0ABV4I8N1</accession>
<organism evidence="2 3">
    <name type="scientific">Kineococcus mangrovi</name>
    <dbReference type="NCBI Taxonomy" id="1660183"/>
    <lineage>
        <taxon>Bacteria</taxon>
        <taxon>Bacillati</taxon>
        <taxon>Actinomycetota</taxon>
        <taxon>Actinomycetes</taxon>
        <taxon>Kineosporiales</taxon>
        <taxon>Kineosporiaceae</taxon>
        <taxon>Kineococcus</taxon>
    </lineage>
</organism>
<dbReference type="InterPro" id="IPR018650">
    <property type="entry name" value="STSV1_Orf64"/>
</dbReference>
<keyword evidence="1" id="KW-0472">Membrane</keyword>
<evidence type="ECO:0000313" key="2">
    <source>
        <dbReference type="EMBL" id="MEZ0494395.1"/>
    </source>
</evidence>
<proteinExistence type="predicted"/>
<feature type="transmembrane region" description="Helical" evidence="1">
    <location>
        <begin position="20"/>
        <end position="37"/>
    </location>
</feature>
<evidence type="ECO:0000313" key="3">
    <source>
        <dbReference type="Proteomes" id="UP001566476"/>
    </source>
</evidence>
<feature type="transmembrane region" description="Helical" evidence="1">
    <location>
        <begin position="178"/>
        <end position="205"/>
    </location>
</feature>
<dbReference type="Pfam" id="PF09852">
    <property type="entry name" value="DUF2079"/>
    <property type="match status" value="1"/>
</dbReference>
<dbReference type="RefSeq" id="WP_370720628.1">
    <property type="nucleotide sequence ID" value="NZ_JBGGTQ010000011.1"/>
</dbReference>
<evidence type="ECO:0000256" key="1">
    <source>
        <dbReference type="SAM" id="Phobius"/>
    </source>
</evidence>
<name>A0ABV4I8N1_9ACTN</name>
<protein>
    <submittedName>
        <fullName evidence="2">DUF2079 domain-containing protein</fullName>
    </submittedName>
</protein>
<feature type="transmembrane region" description="Helical" evidence="1">
    <location>
        <begin position="131"/>
        <end position="150"/>
    </location>
</feature>
<feature type="transmembrane region" description="Helical" evidence="1">
    <location>
        <begin position="212"/>
        <end position="234"/>
    </location>
</feature>
<reference evidence="2 3" key="1">
    <citation type="submission" date="2024-07" db="EMBL/GenBank/DDBJ databases">
        <authorList>
            <person name="Thanompreechachai J."/>
            <person name="Duangmal K."/>
        </authorList>
    </citation>
    <scope>NUCLEOTIDE SEQUENCE [LARGE SCALE GENOMIC DNA]</scope>
    <source>
        <strain evidence="2 3">TBRC 1896</strain>
    </source>
</reference>
<comment type="caution">
    <text evidence="2">The sequence shown here is derived from an EMBL/GenBank/DDBJ whole genome shotgun (WGS) entry which is preliminary data.</text>
</comment>
<sequence length="495" mass="52043">MSGAPAPARARPSPSFPVRSAAPPALWFLLSLLLYAGTGSLRYRAGRVGSYDLGIFAQAAEGWAAGDGPVSDLRGPGYLLLQEHFSPVTVLFVPGWWLWPDPRSLVLTQALVLAVAVAVVAVAAARRLPPGAAAALTAAFAVSSGVLDAARFDVHEVAFAAPLLALVCSAVLEDRPRAAFWSAAPLLLVKEDLGATVCALALVLWWRGHRTWAVRTAVLGVVGGLVGVGTVVWFNPQHTVPFLGFLTGATATADTPLSARLLEAAALVGLLVLTGGVVWVRSSLAVLVVPTLLWRLGSSNPSYWLSHLHYDLVLMPVITSALLDVLSRSPVARLTAGPAVRSRAWVRPAALTCAVATAAVQLVVHPPLPRPAQAWSADVPAQVQAAAALIPDGASVAADNNTGPYLVSRFRVRMWSYDHSTRARWIVVDTARSSYVAPLEGKAATVAALRQVPGVSVEQVGDYAVIGLPCEGWVRQVQPAAPRPQPTPVWESGCS</sequence>
<dbReference type="EMBL" id="JBGGTQ010000011">
    <property type="protein sequence ID" value="MEZ0494395.1"/>
    <property type="molecule type" value="Genomic_DNA"/>
</dbReference>
<dbReference type="Proteomes" id="UP001566476">
    <property type="component" value="Unassembled WGS sequence"/>
</dbReference>